<dbReference type="InterPro" id="IPR007219">
    <property type="entry name" value="XnlR_reg_dom"/>
</dbReference>
<protein>
    <recommendedName>
        <fullName evidence="7">Xylanolytic transcriptional activator regulatory domain-containing protein</fullName>
    </recommendedName>
</protein>
<gene>
    <name evidence="8" type="ORF">BDW02DRAFT_138470</name>
</gene>
<evidence type="ECO:0000256" key="3">
    <source>
        <dbReference type="ARBA" id="ARBA00022737"/>
    </source>
</evidence>
<organism evidence="8 9">
    <name type="scientific">Decorospora gaudefroyi</name>
    <dbReference type="NCBI Taxonomy" id="184978"/>
    <lineage>
        <taxon>Eukaryota</taxon>
        <taxon>Fungi</taxon>
        <taxon>Dikarya</taxon>
        <taxon>Ascomycota</taxon>
        <taxon>Pezizomycotina</taxon>
        <taxon>Dothideomycetes</taxon>
        <taxon>Pleosporomycetidae</taxon>
        <taxon>Pleosporales</taxon>
        <taxon>Pleosporineae</taxon>
        <taxon>Pleosporaceae</taxon>
        <taxon>Decorospora</taxon>
    </lineage>
</organism>
<evidence type="ECO:0000259" key="7">
    <source>
        <dbReference type="Pfam" id="PF04082"/>
    </source>
</evidence>
<dbReference type="GO" id="GO:0006351">
    <property type="term" value="P:DNA-templated transcription"/>
    <property type="evidence" value="ECO:0007669"/>
    <property type="project" value="InterPro"/>
</dbReference>
<evidence type="ECO:0000256" key="6">
    <source>
        <dbReference type="ARBA" id="ARBA00023242"/>
    </source>
</evidence>
<dbReference type="GO" id="GO:0000785">
    <property type="term" value="C:chromatin"/>
    <property type="evidence" value="ECO:0007669"/>
    <property type="project" value="TreeGrafter"/>
</dbReference>
<dbReference type="PANTHER" id="PTHR40626:SF1">
    <property type="entry name" value="TRANSCRIPTION FACTOR WITH C2H2 AND ZN(2)-CYS(6) DNA BINDING DOMAIN (EUROFUNG)"/>
    <property type="match status" value="1"/>
</dbReference>
<accession>A0A6A5K564</accession>
<dbReference type="GO" id="GO:0005634">
    <property type="term" value="C:nucleus"/>
    <property type="evidence" value="ECO:0007669"/>
    <property type="project" value="UniProtKB-SubCell"/>
</dbReference>
<reference evidence="8" key="1">
    <citation type="submission" date="2020-01" db="EMBL/GenBank/DDBJ databases">
        <authorList>
            <consortium name="DOE Joint Genome Institute"/>
            <person name="Haridas S."/>
            <person name="Albert R."/>
            <person name="Binder M."/>
            <person name="Bloem J."/>
            <person name="Labutti K."/>
            <person name="Salamov A."/>
            <person name="Andreopoulos B."/>
            <person name="Baker S.E."/>
            <person name="Barry K."/>
            <person name="Bills G."/>
            <person name="Bluhm B.H."/>
            <person name="Cannon C."/>
            <person name="Castanera R."/>
            <person name="Culley D.E."/>
            <person name="Daum C."/>
            <person name="Ezra D."/>
            <person name="Gonzalez J.B."/>
            <person name="Henrissat B."/>
            <person name="Kuo A."/>
            <person name="Liang C."/>
            <person name="Lipzen A."/>
            <person name="Lutzoni F."/>
            <person name="Magnuson J."/>
            <person name="Mondo S."/>
            <person name="Nolan M."/>
            <person name="Ohm R."/>
            <person name="Pangilinan J."/>
            <person name="Park H.-J."/>
            <person name="Ramirez L."/>
            <person name="Alfaro M."/>
            <person name="Sun H."/>
            <person name="Tritt A."/>
            <person name="Yoshinaga Y."/>
            <person name="Zwiers L.-H."/>
            <person name="Turgeon B.G."/>
            <person name="Goodwin S.B."/>
            <person name="Spatafora J.W."/>
            <person name="Crous P.W."/>
            <person name="Grigoriev I.V."/>
        </authorList>
    </citation>
    <scope>NUCLEOTIDE SEQUENCE</scope>
    <source>
        <strain evidence="8">P77</strain>
    </source>
</reference>
<dbReference type="EMBL" id="ML975432">
    <property type="protein sequence ID" value="KAF1829634.1"/>
    <property type="molecule type" value="Genomic_DNA"/>
</dbReference>
<keyword evidence="6" id="KW-0539">Nucleus</keyword>
<name>A0A6A5K564_9PLEO</name>
<dbReference type="InterPro" id="IPR051059">
    <property type="entry name" value="VerF-like"/>
</dbReference>
<dbReference type="GO" id="GO:0000978">
    <property type="term" value="F:RNA polymerase II cis-regulatory region sequence-specific DNA binding"/>
    <property type="evidence" value="ECO:0007669"/>
    <property type="project" value="InterPro"/>
</dbReference>
<evidence type="ECO:0000313" key="8">
    <source>
        <dbReference type="EMBL" id="KAF1829634.1"/>
    </source>
</evidence>
<dbReference type="Pfam" id="PF04082">
    <property type="entry name" value="Fungal_trans"/>
    <property type="match status" value="1"/>
</dbReference>
<proteinExistence type="predicted"/>
<evidence type="ECO:0000256" key="4">
    <source>
        <dbReference type="ARBA" id="ARBA00022771"/>
    </source>
</evidence>
<keyword evidence="4" id="KW-0863">Zinc-finger</keyword>
<keyword evidence="3" id="KW-0677">Repeat</keyword>
<dbReference type="GO" id="GO:0000981">
    <property type="term" value="F:DNA-binding transcription factor activity, RNA polymerase II-specific"/>
    <property type="evidence" value="ECO:0007669"/>
    <property type="project" value="InterPro"/>
</dbReference>
<keyword evidence="2" id="KW-0479">Metal-binding</keyword>
<dbReference type="OrthoDB" id="3945418at2759"/>
<keyword evidence="5" id="KW-0862">Zinc</keyword>
<dbReference type="AlphaFoldDB" id="A0A6A5K564"/>
<comment type="subcellular location">
    <subcellularLocation>
        <location evidence="1">Nucleus</location>
    </subcellularLocation>
</comment>
<evidence type="ECO:0000256" key="2">
    <source>
        <dbReference type="ARBA" id="ARBA00022723"/>
    </source>
</evidence>
<dbReference type="CDD" id="cd12148">
    <property type="entry name" value="fungal_TF_MHR"/>
    <property type="match status" value="1"/>
</dbReference>
<dbReference type="Proteomes" id="UP000800040">
    <property type="component" value="Unassembled WGS sequence"/>
</dbReference>
<dbReference type="PANTHER" id="PTHR40626">
    <property type="entry name" value="MIP31509P"/>
    <property type="match status" value="1"/>
</dbReference>
<dbReference type="GO" id="GO:0008270">
    <property type="term" value="F:zinc ion binding"/>
    <property type="evidence" value="ECO:0007669"/>
    <property type="project" value="UniProtKB-KW"/>
</dbReference>
<sequence length="494" mass="55579">MIDCTYTFWDKGDLEAPDLPITFLRNYTDPHLESVSDAFALSAAHPEPFDELRESFSNPTNYMYDDYMEDLFSGVFSDFHANENVEPVDSTRTPTPFLSSPLSEQRTQAILSLLTNQHNLAPGAFRFPGGQFPVELASAAFTGNNIVKCVTAFFTVSHLYAPFIHRPSLDLEKVALPLLIAITLLGSVFAAPQDDALSVRCFFELGEELIFRSLHQVRTVSDQLNDESIQIVQAAVLMHALQMDSNNDSVRLRIRALRFPAIVAALRRLELFETVRKAQPGLADWDRFIADEVKIRLAARVFMTDCMSTLFFKSPPQITVVEVGGDLPSSDALFEASSSAEFSRVVASSEPFEPTMRSLKNLVLLFLDDEWAGPEAPTLAVVGSEHLISLMFAFQSLVFVSRTGLLVSSTFPRLLRATNRWKEVWHIVSSREVSSGGRLVGFAKYGLELWWLTQKILELAQREDTQFRYMVNRPTDSLKELHDFIQRYAEGQPT</sequence>
<evidence type="ECO:0000256" key="1">
    <source>
        <dbReference type="ARBA" id="ARBA00004123"/>
    </source>
</evidence>
<evidence type="ECO:0000256" key="5">
    <source>
        <dbReference type="ARBA" id="ARBA00022833"/>
    </source>
</evidence>
<evidence type="ECO:0000313" key="9">
    <source>
        <dbReference type="Proteomes" id="UP000800040"/>
    </source>
</evidence>
<keyword evidence="9" id="KW-1185">Reference proteome</keyword>
<feature type="domain" description="Xylanolytic transcriptional activator regulatory" evidence="7">
    <location>
        <begin position="152"/>
        <end position="354"/>
    </location>
</feature>